<comment type="similarity">
    <text evidence="1">Belongs to the CAPAB/TerDEXZ family.</text>
</comment>
<dbReference type="PANTHER" id="PTHR32097:SF4">
    <property type="entry name" value="GENERAL STRESS PROTEIN 16U"/>
    <property type="match status" value="1"/>
</dbReference>
<feature type="domain" description="TerD" evidence="3">
    <location>
        <begin position="1"/>
        <end position="175"/>
    </location>
</feature>
<dbReference type="Pfam" id="PF02342">
    <property type="entry name" value="TerD"/>
    <property type="match status" value="1"/>
</dbReference>
<evidence type="ECO:0000259" key="3">
    <source>
        <dbReference type="Pfam" id="PF02342"/>
    </source>
</evidence>
<feature type="region of interest" description="Disordered" evidence="2">
    <location>
        <begin position="182"/>
        <end position="305"/>
    </location>
</feature>
<dbReference type="PANTHER" id="PTHR32097">
    <property type="entry name" value="CAMP-BINDING PROTEIN 1-RELATED"/>
    <property type="match status" value="1"/>
</dbReference>
<dbReference type="CDD" id="cd06974">
    <property type="entry name" value="TerD_like"/>
    <property type="match status" value="1"/>
</dbReference>
<feature type="compositionally biased region" description="Low complexity" evidence="2">
    <location>
        <begin position="256"/>
        <end position="290"/>
    </location>
</feature>
<reference evidence="4 5" key="1">
    <citation type="submission" date="2017-06" db="EMBL/GenBank/DDBJ databases">
        <authorList>
            <person name="Kim H.J."/>
            <person name="Triplett B.A."/>
        </authorList>
    </citation>
    <scope>NUCLEOTIDE SEQUENCE [LARGE SCALE GENOMIC DNA]</scope>
    <source>
        <strain evidence="4 5">CGMCC 4.1858</strain>
    </source>
</reference>
<proteinExistence type="inferred from homology"/>
<dbReference type="EMBL" id="FZOF01000001">
    <property type="protein sequence ID" value="SNR80919.1"/>
    <property type="molecule type" value="Genomic_DNA"/>
</dbReference>
<dbReference type="InterPro" id="IPR051324">
    <property type="entry name" value="Stress/Tellurium_Resist"/>
</dbReference>
<accession>A0A238ZCV9</accession>
<evidence type="ECO:0000256" key="2">
    <source>
        <dbReference type="SAM" id="MobiDB-lite"/>
    </source>
</evidence>
<feature type="compositionally biased region" description="Pro residues" evidence="2">
    <location>
        <begin position="221"/>
        <end position="230"/>
    </location>
</feature>
<evidence type="ECO:0000313" key="4">
    <source>
        <dbReference type="EMBL" id="SNR80919.1"/>
    </source>
</evidence>
<dbReference type="Proteomes" id="UP000198280">
    <property type="component" value="Unassembled WGS sequence"/>
</dbReference>
<evidence type="ECO:0000256" key="1">
    <source>
        <dbReference type="ARBA" id="ARBA00008775"/>
    </source>
</evidence>
<gene>
    <name evidence="4" type="ORF">SAMN05216252_101161</name>
</gene>
<dbReference type="RefSeq" id="WP_089221618.1">
    <property type="nucleotide sequence ID" value="NZ_FZOF01000001.1"/>
</dbReference>
<keyword evidence="5" id="KW-1185">Reference proteome</keyword>
<dbReference type="Gene3D" id="2.60.60.30">
    <property type="entry name" value="sav2460 like domains"/>
    <property type="match status" value="1"/>
</dbReference>
<dbReference type="AlphaFoldDB" id="A0A238ZCV9"/>
<name>A0A238ZCV9_9ACTN</name>
<evidence type="ECO:0000313" key="5">
    <source>
        <dbReference type="Proteomes" id="UP000198280"/>
    </source>
</evidence>
<dbReference type="InterPro" id="IPR003325">
    <property type="entry name" value="TerD"/>
</dbReference>
<sequence>MTQAMVKGSNIPVTASAVRAVLRWSPGAGVPDVDASALLLGADGRVRSDEDFIFYNQPRHPGGAARHLPKRSEPAGLTDAVEVDLTALEAGVERVVVAASSDGGPFALVSDLTVLLYDTAAGSDAEPLALFDVVPDTGDESALICGELYRRAGGWKFRALGQGYASGLEALATEFGITVEEGDLDEAPPPRPEGEAPAPQPVPPTVAVTGEPDAYTLQAPAPVPPQPTAPPAYGYPQEPQPTVAAPAYGYPQEPQPTVAAPAPGYGYPPQQPAPTAAAPAPAYGYPQPVQGFRLPPMGPQFQERR</sequence>
<organism evidence="4 5">
    <name type="scientific">Actinacidiphila glaucinigra</name>
    <dbReference type="NCBI Taxonomy" id="235986"/>
    <lineage>
        <taxon>Bacteria</taxon>
        <taxon>Bacillati</taxon>
        <taxon>Actinomycetota</taxon>
        <taxon>Actinomycetes</taxon>
        <taxon>Kitasatosporales</taxon>
        <taxon>Streptomycetaceae</taxon>
        <taxon>Actinacidiphila</taxon>
    </lineage>
</organism>
<protein>
    <submittedName>
        <fullName evidence="4">Stress response protein SCP2</fullName>
    </submittedName>
</protein>
<dbReference type="OrthoDB" id="56224at2"/>